<evidence type="ECO:0000313" key="3">
    <source>
        <dbReference type="Proteomes" id="UP000321555"/>
    </source>
</evidence>
<dbReference type="KEGG" id="bda:FSZ17_14215"/>
<accession>A0A5B8Z5Q7</accession>
<dbReference type="GO" id="GO:0003677">
    <property type="term" value="F:DNA binding"/>
    <property type="evidence" value="ECO:0007669"/>
    <property type="project" value="InterPro"/>
</dbReference>
<proteinExistence type="predicted"/>
<dbReference type="Proteomes" id="UP000321555">
    <property type="component" value="Chromosome"/>
</dbReference>
<dbReference type="GO" id="GO:0004803">
    <property type="term" value="F:transposase activity"/>
    <property type="evidence" value="ECO:0007669"/>
    <property type="project" value="InterPro"/>
</dbReference>
<reference evidence="3" key="1">
    <citation type="submission" date="2019-08" db="EMBL/GenBank/DDBJ databases">
        <authorList>
            <person name="Zheng X."/>
        </authorList>
    </citation>
    <scope>NUCLEOTIDE SEQUENCE [LARGE SCALE GENOMIC DNA]</scope>
    <source>
        <strain evidence="3">FJAT-25496</strain>
    </source>
</reference>
<dbReference type="STRING" id="1742359.GCA_001439625_01918"/>
<dbReference type="OrthoDB" id="9815354at2"/>
<sequence length="83" mass="9666">MILILRRRQEHYGKKEDQLLSYGCTHVVIESTGVYWKPVYQLLELEPSIQTYVNNAQHIKQVPGRKTNVKDAEWIADLLKTGL</sequence>
<evidence type="ECO:0000313" key="2">
    <source>
        <dbReference type="EMBL" id="QED48301.1"/>
    </source>
</evidence>
<dbReference type="Pfam" id="PF01548">
    <property type="entry name" value="DEDD_Tnp_IS110"/>
    <property type="match status" value="1"/>
</dbReference>
<dbReference type="AlphaFoldDB" id="A0A5B8Z5Q7"/>
<keyword evidence="3" id="KW-1185">Reference proteome</keyword>
<dbReference type="EMBL" id="CP042593">
    <property type="protein sequence ID" value="QED48301.1"/>
    <property type="molecule type" value="Genomic_DNA"/>
</dbReference>
<name>A0A5B8Z5Q7_CYTDA</name>
<gene>
    <name evidence="2" type="ORF">FSZ17_14215</name>
</gene>
<dbReference type="InterPro" id="IPR002525">
    <property type="entry name" value="Transp_IS110-like_N"/>
</dbReference>
<dbReference type="GO" id="GO:0006313">
    <property type="term" value="P:DNA transposition"/>
    <property type="evidence" value="ECO:0007669"/>
    <property type="project" value="InterPro"/>
</dbReference>
<feature type="domain" description="Transposase IS110-like N-terminal" evidence="1">
    <location>
        <begin position="20"/>
        <end position="80"/>
    </location>
</feature>
<protein>
    <submittedName>
        <fullName evidence="2">IS110 family transposase</fullName>
    </submittedName>
</protein>
<evidence type="ECO:0000259" key="1">
    <source>
        <dbReference type="Pfam" id="PF01548"/>
    </source>
</evidence>
<organism evidence="2 3">
    <name type="scientific">Cytobacillus dafuensis</name>
    <name type="common">Bacillus dafuensis</name>
    <dbReference type="NCBI Taxonomy" id="1742359"/>
    <lineage>
        <taxon>Bacteria</taxon>
        <taxon>Bacillati</taxon>
        <taxon>Bacillota</taxon>
        <taxon>Bacilli</taxon>
        <taxon>Bacillales</taxon>
        <taxon>Bacillaceae</taxon>
        <taxon>Cytobacillus</taxon>
    </lineage>
</organism>